<dbReference type="GO" id="GO:0003677">
    <property type="term" value="F:DNA binding"/>
    <property type="evidence" value="ECO:0007669"/>
    <property type="project" value="UniProtKB-KW"/>
</dbReference>
<organism evidence="6 7">
    <name type="scientific">Haloferula rosea</name>
    <dbReference type="NCBI Taxonomy" id="490093"/>
    <lineage>
        <taxon>Bacteria</taxon>
        <taxon>Pseudomonadati</taxon>
        <taxon>Verrucomicrobiota</taxon>
        <taxon>Verrucomicrobiia</taxon>
        <taxon>Verrucomicrobiales</taxon>
        <taxon>Verrucomicrobiaceae</taxon>
        <taxon>Haloferula</taxon>
    </lineage>
</organism>
<name>A0A934VHV3_9BACT</name>
<proteinExistence type="inferred from homology"/>
<dbReference type="Gene3D" id="1.10.443.10">
    <property type="entry name" value="Intergrase catalytic core"/>
    <property type="match status" value="1"/>
</dbReference>
<evidence type="ECO:0000256" key="2">
    <source>
        <dbReference type="ARBA" id="ARBA00022908"/>
    </source>
</evidence>
<reference evidence="6" key="1">
    <citation type="submission" date="2021-01" db="EMBL/GenBank/DDBJ databases">
        <title>Modified the classification status of verrucomicrobia.</title>
        <authorList>
            <person name="Feng X."/>
        </authorList>
    </citation>
    <scope>NUCLEOTIDE SEQUENCE</scope>
    <source>
        <strain evidence="6">KCTC 22201</strain>
    </source>
</reference>
<dbReference type="PANTHER" id="PTHR30349">
    <property type="entry name" value="PHAGE INTEGRASE-RELATED"/>
    <property type="match status" value="1"/>
</dbReference>
<dbReference type="PROSITE" id="PS51898">
    <property type="entry name" value="TYR_RECOMBINASE"/>
    <property type="match status" value="1"/>
</dbReference>
<comment type="caution">
    <text evidence="6">The sequence shown here is derived from an EMBL/GenBank/DDBJ whole genome shotgun (WGS) entry which is preliminary data.</text>
</comment>
<feature type="domain" description="Tyr recombinase" evidence="5">
    <location>
        <begin position="212"/>
        <end position="436"/>
    </location>
</feature>
<dbReference type="NCBIfam" id="TIGR02249">
    <property type="entry name" value="integrase_gron"/>
    <property type="match status" value="1"/>
</dbReference>
<dbReference type="InterPro" id="IPR011946">
    <property type="entry name" value="Integrase_integron-type"/>
</dbReference>
<evidence type="ECO:0000256" key="3">
    <source>
        <dbReference type="ARBA" id="ARBA00023125"/>
    </source>
</evidence>
<dbReference type="PANTHER" id="PTHR30349:SF64">
    <property type="entry name" value="PROPHAGE INTEGRASE INTD-RELATED"/>
    <property type="match status" value="1"/>
</dbReference>
<dbReference type="InterPro" id="IPR004107">
    <property type="entry name" value="Integrase_SAM-like_N"/>
</dbReference>
<dbReference type="InterPro" id="IPR011010">
    <property type="entry name" value="DNA_brk_join_enz"/>
</dbReference>
<dbReference type="GO" id="GO:0006310">
    <property type="term" value="P:DNA recombination"/>
    <property type="evidence" value="ECO:0007669"/>
    <property type="project" value="UniProtKB-KW"/>
</dbReference>
<accession>A0A934VHV3</accession>
<dbReference type="Gene3D" id="1.10.150.130">
    <property type="match status" value="1"/>
</dbReference>
<dbReference type="SUPFAM" id="SSF56349">
    <property type="entry name" value="DNA breaking-rejoining enzymes"/>
    <property type="match status" value="1"/>
</dbReference>
<dbReference type="InterPro" id="IPR013762">
    <property type="entry name" value="Integrase-like_cat_sf"/>
</dbReference>
<keyword evidence="3" id="KW-0238">DNA-binding</keyword>
<keyword evidence="7" id="KW-1185">Reference proteome</keyword>
<dbReference type="RefSeq" id="WP_200283599.1">
    <property type="nucleotide sequence ID" value="NZ_JAENII010000037.1"/>
</dbReference>
<evidence type="ECO:0000259" key="5">
    <source>
        <dbReference type="PROSITE" id="PS51898"/>
    </source>
</evidence>
<dbReference type="InterPro" id="IPR010998">
    <property type="entry name" value="Integrase_recombinase_N"/>
</dbReference>
<dbReference type="Proteomes" id="UP000658278">
    <property type="component" value="Unassembled WGS sequence"/>
</dbReference>
<dbReference type="Pfam" id="PF13495">
    <property type="entry name" value="Phage_int_SAM_4"/>
    <property type="match status" value="1"/>
</dbReference>
<dbReference type="Pfam" id="PF00589">
    <property type="entry name" value="Phage_integrase"/>
    <property type="match status" value="1"/>
</dbReference>
<dbReference type="AlphaFoldDB" id="A0A934VHV3"/>
<dbReference type="GO" id="GO:0015074">
    <property type="term" value="P:DNA integration"/>
    <property type="evidence" value="ECO:0007669"/>
    <property type="project" value="UniProtKB-KW"/>
</dbReference>
<dbReference type="InterPro" id="IPR050090">
    <property type="entry name" value="Tyrosine_recombinase_XerCD"/>
</dbReference>
<evidence type="ECO:0000256" key="4">
    <source>
        <dbReference type="ARBA" id="ARBA00023172"/>
    </source>
</evidence>
<evidence type="ECO:0000256" key="1">
    <source>
        <dbReference type="ARBA" id="ARBA00008857"/>
    </source>
</evidence>
<dbReference type="EMBL" id="JAENII010000037">
    <property type="protein sequence ID" value="MBK1829070.1"/>
    <property type="molecule type" value="Genomic_DNA"/>
</dbReference>
<comment type="similarity">
    <text evidence="1">Belongs to the 'phage' integrase family.</text>
</comment>
<evidence type="ECO:0000313" key="6">
    <source>
        <dbReference type="EMBL" id="MBK1829070.1"/>
    </source>
</evidence>
<keyword evidence="4" id="KW-0233">DNA recombination</keyword>
<protein>
    <submittedName>
        <fullName evidence="6">Integron integrase</fullName>
    </submittedName>
</protein>
<keyword evidence="2" id="KW-0229">DNA integration</keyword>
<gene>
    <name evidence="6" type="ORF">JIN81_18710</name>
</gene>
<sequence length="449" mass="50941">MFWIDLNSFDRFDAPTMSVSRLHWCWRKDLAEFRGLSDFQRSGFLLVLEWFENFRLRHDLKAGKEAARVFWRMEVKAADRPRETWQLEQWEAAMQWYLNWLEACAEANADHRSLPERVRAAVQSAGGRRGLALTTKRCYGAWAARYAKFGDDERALMRVETASRFLESVVKDEDCAYSTQKQALNALAFFFKQVCGVENPVFNVKLRKTGTRVPMVLSKGETQRVFEKLEGPGRAAEGRYGLPARLQYGAGLRRSELVRVRIKDIDLERGTLTVHQGKGDKDRMTMLPKSLLDAVAGQVETARKVWERDRAAGLAGVHIRGALGRRMQRAAESFEWFWLFPARQTSVDPACNVRRRHHLHAQVYSDAIKRAAAAAGIEKWVTSHALRHSFATHLLEGGTDLRRIQELLGHEDITTTEIYLHVAIGVSGLGVESPLDGMVERVGSGVSGK</sequence>
<evidence type="ECO:0000313" key="7">
    <source>
        <dbReference type="Proteomes" id="UP000658278"/>
    </source>
</evidence>
<dbReference type="InterPro" id="IPR002104">
    <property type="entry name" value="Integrase_catalytic"/>
</dbReference>